<keyword evidence="2" id="KW-1133">Transmembrane helix</keyword>
<evidence type="ECO:0000256" key="1">
    <source>
        <dbReference type="SAM" id="MobiDB-lite"/>
    </source>
</evidence>
<protein>
    <submittedName>
        <fullName evidence="4">LysM domain-containing protein</fullName>
    </submittedName>
</protein>
<dbReference type="InterPro" id="IPR052196">
    <property type="entry name" value="Bact_Kbp"/>
</dbReference>
<feature type="compositionally biased region" description="Polar residues" evidence="1">
    <location>
        <begin position="256"/>
        <end position="265"/>
    </location>
</feature>
<dbReference type="PANTHER" id="PTHR34700:SF4">
    <property type="entry name" value="PHAGE-LIKE ELEMENT PBSX PROTEIN XKDP"/>
    <property type="match status" value="1"/>
</dbReference>
<dbReference type="CDD" id="cd00118">
    <property type="entry name" value="LysM"/>
    <property type="match status" value="1"/>
</dbReference>
<name>A0A4P7SGQ4_9CELL</name>
<feature type="compositionally biased region" description="Low complexity" evidence="1">
    <location>
        <begin position="266"/>
        <end position="294"/>
    </location>
</feature>
<dbReference type="AlphaFoldDB" id="A0A4P7SGQ4"/>
<dbReference type="Pfam" id="PF01476">
    <property type="entry name" value="LysM"/>
    <property type="match status" value="1"/>
</dbReference>
<dbReference type="PROSITE" id="PS51782">
    <property type="entry name" value="LYSM"/>
    <property type="match status" value="1"/>
</dbReference>
<dbReference type="SMART" id="SM00257">
    <property type="entry name" value="LysM"/>
    <property type="match status" value="1"/>
</dbReference>
<gene>
    <name evidence="4" type="ORF">E5225_05995</name>
</gene>
<evidence type="ECO:0000313" key="4">
    <source>
        <dbReference type="EMBL" id="QCB93172.1"/>
    </source>
</evidence>
<dbReference type="SUPFAM" id="SSF54106">
    <property type="entry name" value="LysM domain"/>
    <property type="match status" value="1"/>
</dbReference>
<accession>A0A4P7SGQ4</accession>
<organism evidence="4 5">
    <name type="scientific">Cellulomonas shaoxiangyii</name>
    <dbReference type="NCBI Taxonomy" id="2566013"/>
    <lineage>
        <taxon>Bacteria</taxon>
        <taxon>Bacillati</taxon>
        <taxon>Actinomycetota</taxon>
        <taxon>Actinomycetes</taxon>
        <taxon>Micrococcales</taxon>
        <taxon>Cellulomonadaceae</taxon>
        <taxon>Cellulomonas</taxon>
    </lineage>
</organism>
<feature type="compositionally biased region" description="Low complexity" evidence="1">
    <location>
        <begin position="173"/>
        <end position="239"/>
    </location>
</feature>
<dbReference type="Gene3D" id="3.10.350.10">
    <property type="entry name" value="LysM domain"/>
    <property type="match status" value="1"/>
</dbReference>
<reference evidence="4 5" key="1">
    <citation type="submission" date="2019-04" db="EMBL/GenBank/DDBJ databases">
        <title>Isolation and identification of Cellulomonas shaoxiangyii sp. Nov. isolated from feces of the Tibetan antelopes (Pantholops hodgsonii) in the Qinghai-Tibet plateau of China.</title>
        <authorList>
            <person name="Tian Z."/>
        </authorList>
    </citation>
    <scope>NUCLEOTIDE SEQUENCE [LARGE SCALE GENOMIC DNA]</scope>
    <source>
        <strain evidence="4 5">Z28</strain>
    </source>
</reference>
<dbReference type="InterPro" id="IPR036779">
    <property type="entry name" value="LysM_dom_sf"/>
</dbReference>
<feature type="transmembrane region" description="Helical" evidence="2">
    <location>
        <begin position="56"/>
        <end position="84"/>
    </location>
</feature>
<dbReference type="EMBL" id="CP039291">
    <property type="protein sequence ID" value="QCB93172.1"/>
    <property type="molecule type" value="Genomic_DNA"/>
</dbReference>
<feature type="transmembrane region" description="Helical" evidence="2">
    <location>
        <begin position="105"/>
        <end position="126"/>
    </location>
</feature>
<dbReference type="InterPro" id="IPR018392">
    <property type="entry name" value="LysM"/>
</dbReference>
<evidence type="ECO:0000313" key="5">
    <source>
        <dbReference type="Proteomes" id="UP000296469"/>
    </source>
</evidence>
<keyword evidence="2" id="KW-0812">Transmembrane</keyword>
<evidence type="ECO:0000256" key="2">
    <source>
        <dbReference type="SAM" id="Phobius"/>
    </source>
</evidence>
<proteinExistence type="predicted"/>
<dbReference type="KEGG" id="celz:E5225_05995"/>
<dbReference type="PANTHER" id="PTHR34700">
    <property type="entry name" value="POTASSIUM BINDING PROTEIN KBP"/>
    <property type="match status" value="1"/>
</dbReference>
<keyword evidence="2" id="KW-0472">Membrane</keyword>
<sequence length="357" mass="33208">MIRPPTPPRPAPGRTAALAAGLLLGGVGAATVAVLLAAHALPALMGPPLHRVDATVAAGVLLVGSAAAAWIAASAVLAGACAVVRAGGHVWSRGETAVRRWAPAAVRRALAVAVVAAVGVGAATGAHATAPPHGEPVDAVTAARTAAAPVTAAPVTAAPVAVAPVAADLGWAPTSTSPRGASSAAPSSDPAGPAPGNGSAAPAPGAATGTAPDAVAAADAPAPAGGVAGTAADAAHASAPPAPAAPPHVSQGPAAASSTTPRGSSATTPATTQATAPGPAPHAGTPPGAPATVVVQPGDTLWAIAARHLGPAASDAAVAAAWPAWYAANAAAVGPDPDLIRPGQVLVVPADADGSTR</sequence>
<evidence type="ECO:0000259" key="3">
    <source>
        <dbReference type="PROSITE" id="PS51782"/>
    </source>
</evidence>
<dbReference type="Proteomes" id="UP000296469">
    <property type="component" value="Chromosome"/>
</dbReference>
<feature type="domain" description="LysM" evidence="3">
    <location>
        <begin position="291"/>
        <end position="348"/>
    </location>
</feature>
<feature type="region of interest" description="Disordered" evidence="1">
    <location>
        <begin position="173"/>
        <end position="294"/>
    </location>
</feature>
<keyword evidence="5" id="KW-1185">Reference proteome</keyword>
<dbReference type="RefSeq" id="WP_136225345.1">
    <property type="nucleotide sequence ID" value="NZ_CP039291.1"/>
</dbReference>